<dbReference type="InterPro" id="IPR050491">
    <property type="entry name" value="AmpC-like"/>
</dbReference>
<reference evidence="3" key="1">
    <citation type="submission" date="2020-10" db="EMBL/GenBank/DDBJ databases">
        <title>Sequencing the genomes of 1000 actinobacteria strains.</title>
        <authorList>
            <person name="Klenk H.-P."/>
        </authorList>
    </citation>
    <scope>NUCLEOTIDE SEQUENCE</scope>
    <source>
        <strain evidence="3">DSM 45354</strain>
    </source>
</reference>
<evidence type="ECO:0000313" key="3">
    <source>
        <dbReference type="EMBL" id="MBE1603530.1"/>
    </source>
</evidence>
<dbReference type="InterPro" id="IPR012338">
    <property type="entry name" value="Beta-lactam/transpept-like"/>
</dbReference>
<dbReference type="RefSeq" id="WP_202896054.1">
    <property type="nucleotide sequence ID" value="NZ_BAABJL010000154.1"/>
</dbReference>
<organism evidence="3 4">
    <name type="scientific">Actinopolymorpha pittospori</name>
    <dbReference type="NCBI Taxonomy" id="648752"/>
    <lineage>
        <taxon>Bacteria</taxon>
        <taxon>Bacillati</taxon>
        <taxon>Actinomycetota</taxon>
        <taxon>Actinomycetes</taxon>
        <taxon>Propionibacteriales</taxon>
        <taxon>Actinopolymorphaceae</taxon>
        <taxon>Actinopolymorpha</taxon>
    </lineage>
</organism>
<keyword evidence="3" id="KW-0121">Carboxypeptidase</keyword>
<evidence type="ECO:0000313" key="4">
    <source>
        <dbReference type="Proteomes" id="UP000638648"/>
    </source>
</evidence>
<keyword evidence="4" id="KW-1185">Reference proteome</keyword>
<feature type="domain" description="Beta-lactamase-related" evidence="2">
    <location>
        <begin position="113"/>
        <end position="441"/>
    </location>
</feature>
<dbReference type="PANTHER" id="PTHR46825:SF7">
    <property type="entry name" value="D-ALANYL-D-ALANINE CARBOXYPEPTIDASE"/>
    <property type="match status" value="1"/>
</dbReference>
<keyword evidence="3" id="KW-0645">Protease</keyword>
<protein>
    <submittedName>
        <fullName evidence="3">D-alanyl-D-alanine carboxypeptidase</fullName>
        <ecNumber evidence="3">3.4.16.4</ecNumber>
    </submittedName>
</protein>
<dbReference type="InterPro" id="IPR001466">
    <property type="entry name" value="Beta-lactam-related"/>
</dbReference>
<dbReference type="EC" id="3.4.16.4" evidence="3"/>
<dbReference type="Gene3D" id="3.40.710.10">
    <property type="entry name" value="DD-peptidase/beta-lactamase superfamily"/>
    <property type="match status" value="1"/>
</dbReference>
<feature type="region of interest" description="Disordered" evidence="1">
    <location>
        <begin position="465"/>
        <end position="486"/>
    </location>
</feature>
<proteinExistence type="predicted"/>
<dbReference type="Proteomes" id="UP000638648">
    <property type="component" value="Unassembled WGS sequence"/>
</dbReference>
<dbReference type="AlphaFoldDB" id="A0A927MMR7"/>
<evidence type="ECO:0000256" key="1">
    <source>
        <dbReference type="SAM" id="MobiDB-lite"/>
    </source>
</evidence>
<keyword evidence="3" id="KW-0378">Hydrolase</keyword>
<comment type="caution">
    <text evidence="3">The sequence shown here is derived from an EMBL/GenBank/DDBJ whole genome shotgun (WGS) entry which is preliminary data.</text>
</comment>
<dbReference type="GO" id="GO:0009002">
    <property type="term" value="F:serine-type D-Ala-D-Ala carboxypeptidase activity"/>
    <property type="evidence" value="ECO:0007669"/>
    <property type="project" value="UniProtKB-EC"/>
</dbReference>
<accession>A0A927MMR7</accession>
<gene>
    <name evidence="3" type="ORF">HEB94_000378</name>
</gene>
<dbReference type="Pfam" id="PF00144">
    <property type="entry name" value="Beta-lactamase"/>
    <property type="match status" value="1"/>
</dbReference>
<name>A0A927MMR7_9ACTN</name>
<feature type="compositionally biased region" description="Basic and acidic residues" evidence="1">
    <location>
        <begin position="477"/>
        <end position="486"/>
    </location>
</feature>
<feature type="compositionally biased region" description="Polar residues" evidence="1">
    <location>
        <begin position="465"/>
        <end position="475"/>
    </location>
</feature>
<sequence length="486" mass="52595">MDRIVTCYASRPAGTFVQAMARRDGDSGPMTPFVNEQRRPTPAPLHAFDQERTGVLKIRLVVCASVALLGVGAGTATAVPPPEAAAAVLAASTSPSTSLAPAELTSALDNVHRAGMPGVFAEVRDAGQVWRGASGVADVRTGRPVGPHMRHRVGSITKTFTAAAVMQQVEQGRIQLDAPIGRYLPQLVPGERGAKITVRMLLNHTSGIPEYLPYAFPSLKEWPSLPDMSPESLDDNRFRQFDPAELIKMGLGAPAAGEPGSTPGVYSNTNYLLLGQLLEKVTGTTAENYITKNVIRRAGLKHTEFPDRPRIKGPHSRMYEAFFGLIDPPRDYSVYNMSWVMMGAGLVSTMEDLNRFYDQLLAGRIVNRSSLAQMKRVVPVISQEGYPIEYGLGLTKATSPCGILWGHDGSAWGAVTMSWTRADGKRQMSVAMNLARWNMPDSSGIPQPHPIDHALSAFQQQAMCANGKPQATANATDHAKARESRR</sequence>
<evidence type="ECO:0000259" key="2">
    <source>
        <dbReference type="Pfam" id="PF00144"/>
    </source>
</evidence>
<dbReference type="SUPFAM" id="SSF56601">
    <property type="entry name" value="beta-lactamase/transpeptidase-like"/>
    <property type="match status" value="1"/>
</dbReference>
<dbReference type="PANTHER" id="PTHR46825">
    <property type="entry name" value="D-ALANYL-D-ALANINE-CARBOXYPEPTIDASE/ENDOPEPTIDASE AMPH"/>
    <property type="match status" value="1"/>
</dbReference>
<dbReference type="EMBL" id="JADBEM010000001">
    <property type="protein sequence ID" value="MBE1603530.1"/>
    <property type="molecule type" value="Genomic_DNA"/>
</dbReference>